<evidence type="ECO:0000313" key="2">
    <source>
        <dbReference type="Proteomes" id="UP001148838"/>
    </source>
</evidence>
<gene>
    <name evidence="1" type="ORF">ANN_10477</name>
</gene>
<sequence length="160" mass="17943">MAGFCEGGNEPPGSLKRVMEDGVRNKNITLQAASEGADSLDRPPWIVAKRRWMTSAMAPEVDLLGGGVSPRTERGPWGMLPKQECSLFKFTGYRTQFFQTRRPHLDAATVMDSLKFTARRTQVLRICRTRLDTATVTDSLKFTARRTQVHLARCCPRLEG</sequence>
<dbReference type="EMBL" id="JAJSOF020000005">
    <property type="protein sequence ID" value="KAJ4448461.1"/>
    <property type="molecule type" value="Genomic_DNA"/>
</dbReference>
<keyword evidence="2" id="KW-1185">Reference proteome</keyword>
<reference evidence="1 2" key="1">
    <citation type="journal article" date="2022" name="Allergy">
        <title>Genome assembly and annotation of Periplaneta americana reveal a comprehensive cockroach allergen profile.</title>
        <authorList>
            <person name="Wang L."/>
            <person name="Xiong Q."/>
            <person name="Saelim N."/>
            <person name="Wang L."/>
            <person name="Nong W."/>
            <person name="Wan A.T."/>
            <person name="Shi M."/>
            <person name="Liu X."/>
            <person name="Cao Q."/>
            <person name="Hui J.H.L."/>
            <person name="Sookrung N."/>
            <person name="Leung T.F."/>
            <person name="Tungtrongchitr A."/>
            <person name="Tsui S.K.W."/>
        </authorList>
    </citation>
    <scope>NUCLEOTIDE SEQUENCE [LARGE SCALE GENOMIC DNA]</scope>
    <source>
        <strain evidence="1">PWHHKU_190912</strain>
    </source>
</reference>
<organism evidence="1 2">
    <name type="scientific">Periplaneta americana</name>
    <name type="common">American cockroach</name>
    <name type="synonym">Blatta americana</name>
    <dbReference type="NCBI Taxonomy" id="6978"/>
    <lineage>
        <taxon>Eukaryota</taxon>
        <taxon>Metazoa</taxon>
        <taxon>Ecdysozoa</taxon>
        <taxon>Arthropoda</taxon>
        <taxon>Hexapoda</taxon>
        <taxon>Insecta</taxon>
        <taxon>Pterygota</taxon>
        <taxon>Neoptera</taxon>
        <taxon>Polyneoptera</taxon>
        <taxon>Dictyoptera</taxon>
        <taxon>Blattodea</taxon>
        <taxon>Blattoidea</taxon>
        <taxon>Blattidae</taxon>
        <taxon>Blattinae</taxon>
        <taxon>Periplaneta</taxon>
    </lineage>
</organism>
<comment type="caution">
    <text evidence="1">The sequence shown here is derived from an EMBL/GenBank/DDBJ whole genome shotgun (WGS) entry which is preliminary data.</text>
</comment>
<name>A0ABQ8TQQ8_PERAM</name>
<protein>
    <submittedName>
        <fullName evidence="1">Uncharacterized protein</fullName>
    </submittedName>
</protein>
<accession>A0ABQ8TQQ8</accession>
<evidence type="ECO:0000313" key="1">
    <source>
        <dbReference type="EMBL" id="KAJ4448461.1"/>
    </source>
</evidence>
<proteinExistence type="predicted"/>
<dbReference type="Proteomes" id="UP001148838">
    <property type="component" value="Unassembled WGS sequence"/>
</dbReference>